<comment type="subcellular location">
    <subcellularLocation>
        <location evidence="9">Cell membrane</location>
        <topology evidence="9">Single-pass membrane protein</topology>
    </subcellularLocation>
    <subcellularLocation>
        <location evidence="1">Membrane</location>
    </subcellularLocation>
</comment>
<evidence type="ECO:0000256" key="5">
    <source>
        <dbReference type="ARBA" id="ARBA00022927"/>
    </source>
</evidence>
<dbReference type="Gene3D" id="1.20.5.1030">
    <property type="entry name" value="Preprotein translocase secy subunit"/>
    <property type="match status" value="1"/>
</dbReference>
<dbReference type="GO" id="GO:0065002">
    <property type="term" value="P:intracellular protein transmembrane transport"/>
    <property type="evidence" value="ECO:0007669"/>
    <property type="project" value="UniProtKB-UniRule"/>
</dbReference>
<dbReference type="GO" id="GO:0006605">
    <property type="term" value="P:protein targeting"/>
    <property type="evidence" value="ECO:0007669"/>
    <property type="project" value="UniProtKB-UniRule"/>
</dbReference>
<keyword evidence="2 9" id="KW-0813">Transport</keyword>
<keyword evidence="6 9" id="KW-1133">Transmembrane helix</keyword>
<proteinExistence type="inferred from homology"/>
<comment type="function">
    <text evidence="9">Essential subunit of the Sec protein translocation channel SecYEG. Clamps together the 2 halves of SecY. May contact the channel plug during translocation.</text>
</comment>
<accession>B3EZF2</accession>
<evidence type="ECO:0000256" key="6">
    <source>
        <dbReference type="ARBA" id="ARBA00022989"/>
    </source>
</evidence>
<dbReference type="InterPro" id="IPR005807">
    <property type="entry name" value="SecE_bac"/>
</dbReference>
<dbReference type="EMBL" id="EF122254">
    <property type="protein sequence ID" value="ABO40214.1"/>
    <property type="molecule type" value="Genomic_DNA"/>
</dbReference>
<dbReference type="GO" id="GO:0008320">
    <property type="term" value="F:protein transmembrane transporter activity"/>
    <property type="evidence" value="ECO:0007669"/>
    <property type="project" value="UniProtKB-UniRule"/>
</dbReference>
<dbReference type="PANTHER" id="PTHR33910">
    <property type="entry name" value="PROTEIN TRANSLOCASE SUBUNIT SECE"/>
    <property type="match status" value="1"/>
</dbReference>
<dbReference type="NCBIfam" id="TIGR00964">
    <property type="entry name" value="secE_bact"/>
    <property type="match status" value="1"/>
</dbReference>
<reference evidence="10" key="2">
    <citation type="journal article" date="2008" name="Int. J. Syst. Evol. Microbiol.">
        <title>The tufB-secE-nusG-rplKAJL-rpoB gene cluster of the liberibacters: sequence comparisons, phylogeny and speciation.</title>
        <authorList>
            <person name="Teixeira D.C."/>
            <person name="Eveillard S."/>
            <person name="Sirand-Pugnet P."/>
            <person name="Wulff A."/>
            <person name="Saillard C."/>
            <person name="Ayres A.J."/>
            <person name="Bove J.M."/>
        </authorList>
    </citation>
    <scope>NUCLEOTIDE SEQUENCE</scope>
</reference>
<dbReference type="GO" id="GO:0005886">
    <property type="term" value="C:plasma membrane"/>
    <property type="evidence" value="ECO:0007669"/>
    <property type="project" value="UniProtKB-SubCell"/>
</dbReference>
<evidence type="ECO:0000256" key="1">
    <source>
        <dbReference type="ARBA" id="ARBA00004370"/>
    </source>
</evidence>
<dbReference type="AlphaFoldDB" id="B3EZF2"/>
<feature type="transmembrane region" description="Helical" evidence="9">
    <location>
        <begin position="29"/>
        <end position="50"/>
    </location>
</feature>
<keyword evidence="3 9" id="KW-1003">Cell membrane</keyword>
<name>B3EZF2_9HYPH</name>
<comment type="similarity">
    <text evidence="9">Belongs to the SecE/SEC61-gamma family.</text>
</comment>
<evidence type="ECO:0000256" key="4">
    <source>
        <dbReference type="ARBA" id="ARBA00022692"/>
    </source>
</evidence>
<protein>
    <recommendedName>
        <fullName evidence="9">Protein translocase subunit SecE</fullName>
    </recommendedName>
</protein>
<keyword evidence="4 9" id="KW-0812">Transmembrane</keyword>
<evidence type="ECO:0000256" key="3">
    <source>
        <dbReference type="ARBA" id="ARBA00022475"/>
    </source>
</evidence>
<gene>
    <name evidence="9 10" type="primary">secE</name>
</gene>
<dbReference type="PANTHER" id="PTHR33910:SF1">
    <property type="entry name" value="PROTEIN TRANSLOCASE SUBUNIT SECE"/>
    <property type="match status" value="1"/>
</dbReference>
<dbReference type="Pfam" id="PF00584">
    <property type="entry name" value="SecE"/>
    <property type="match status" value="1"/>
</dbReference>
<evidence type="ECO:0000256" key="9">
    <source>
        <dbReference type="HAMAP-Rule" id="MF_00422"/>
    </source>
</evidence>
<keyword evidence="7 9" id="KW-0811">Translocation</keyword>
<keyword evidence="8 9" id="KW-0472">Membrane</keyword>
<dbReference type="InterPro" id="IPR001901">
    <property type="entry name" value="Translocase_SecE/Sec61-g"/>
</dbReference>
<evidence type="ECO:0000313" key="10">
    <source>
        <dbReference type="EMBL" id="ABO40214.1"/>
    </source>
</evidence>
<evidence type="ECO:0000256" key="7">
    <source>
        <dbReference type="ARBA" id="ARBA00023010"/>
    </source>
</evidence>
<dbReference type="HAMAP" id="MF_00422">
    <property type="entry name" value="SecE"/>
    <property type="match status" value="1"/>
</dbReference>
<organism evidence="10">
    <name type="scientific">Candidatus Liberibacter americanus</name>
    <dbReference type="NCBI Taxonomy" id="309868"/>
    <lineage>
        <taxon>Bacteria</taxon>
        <taxon>Pseudomonadati</taxon>
        <taxon>Pseudomonadota</taxon>
        <taxon>Alphaproteobacteria</taxon>
        <taxon>Hyphomicrobiales</taxon>
        <taxon>Rhizobiaceae</taxon>
        <taxon>Liberibacter</taxon>
    </lineage>
</organism>
<comment type="subunit">
    <text evidence="9">Component of the Sec protein translocase complex. Heterotrimer consisting of SecY, SecE and SecG subunits. The heterotrimers can form oligomers, although 1 heterotrimer is thought to be able to translocate proteins. Interacts with the ribosome. Interacts with SecDF, and other proteins may be involved. Interacts with SecA.</text>
</comment>
<evidence type="ECO:0000256" key="8">
    <source>
        <dbReference type="ARBA" id="ARBA00023136"/>
    </source>
</evidence>
<reference evidence="10" key="1">
    <citation type="submission" date="2006-11" db="EMBL/GenBank/DDBJ databases">
        <authorList>
            <person name="Teixeira D."/>
            <person name="Eveillard S."/>
            <person name="Saillard C."/>
            <person name="Ayres J."/>
            <person name="Bove J."/>
        </authorList>
    </citation>
    <scope>NUCLEOTIDE SEQUENCE</scope>
</reference>
<dbReference type="InterPro" id="IPR038379">
    <property type="entry name" value="SecE_sf"/>
</dbReference>
<keyword evidence="5 9" id="KW-0653">Protein transport</keyword>
<dbReference type="GO" id="GO:0009306">
    <property type="term" value="P:protein secretion"/>
    <property type="evidence" value="ECO:0007669"/>
    <property type="project" value="UniProtKB-UniRule"/>
</dbReference>
<sequence length="65" mass="7487">MVVLMALLDFLKNVKIEVKKIIWPSRNEVVVSAILVMIMLVVSSVFFLMVDHFIGSIMSFILYVR</sequence>
<dbReference type="GO" id="GO:0043952">
    <property type="term" value="P:protein transport by the Sec complex"/>
    <property type="evidence" value="ECO:0007669"/>
    <property type="project" value="UniProtKB-UniRule"/>
</dbReference>
<evidence type="ECO:0000256" key="2">
    <source>
        <dbReference type="ARBA" id="ARBA00022448"/>
    </source>
</evidence>